<organism evidence="2 3">
    <name type="scientific">Ricinus communis</name>
    <name type="common">Castor bean</name>
    <dbReference type="NCBI Taxonomy" id="3988"/>
    <lineage>
        <taxon>Eukaryota</taxon>
        <taxon>Viridiplantae</taxon>
        <taxon>Streptophyta</taxon>
        <taxon>Embryophyta</taxon>
        <taxon>Tracheophyta</taxon>
        <taxon>Spermatophyta</taxon>
        <taxon>Magnoliopsida</taxon>
        <taxon>eudicotyledons</taxon>
        <taxon>Gunneridae</taxon>
        <taxon>Pentapetalae</taxon>
        <taxon>rosids</taxon>
        <taxon>fabids</taxon>
        <taxon>Malpighiales</taxon>
        <taxon>Euphorbiaceae</taxon>
        <taxon>Acalyphoideae</taxon>
        <taxon>Acalypheae</taxon>
        <taxon>Ricinus</taxon>
    </lineage>
</organism>
<keyword evidence="3" id="KW-1185">Reference proteome</keyword>
<accession>B9SPC0</accession>
<dbReference type="InParanoid" id="B9SPC0"/>
<evidence type="ECO:0000313" key="2">
    <source>
        <dbReference type="EMBL" id="EEF34542.1"/>
    </source>
</evidence>
<evidence type="ECO:0000313" key="3">
    <source>
        <dbReference type="Proteomes" id="UP000008311"/>
    </source>
</evidence>
<sequence length="56" mass="5889">MKSLMMKLLLVAIFIIMGFISFFPEVEAQKGPVPPSGAFPCVVIPGRGNVCGGGHV</sequence>
<evidence type="ECO:0000256" key="1">
    <source>
        <dbReference type="SAM" id="SignalP"/>
    </source>
</evidence>
<name>B9SPC0_RICCO</name>
<dbReference type="AlphaFoldDB" id="B9SPC0"/>
<gene>
    <name evidence="2" type="ORF">RCOM_0496670</name>
</gene>
<feature type="signal peptide" evidence="1">
    <location>
        <begin position="1"/>
        <end position="28"/>
    </location>
</feature>
<proteinExistence type="predicted"/>
<dbReference type="Proteomes" id="UP000008311">
    <property type="component" value="Unassembled WGS sequence"/>
</dbReference>
<keyword evidence="1" id="KW-0732">Signal</keyword>
<feature type="chain" id="PRO_5002889547" evidence="1">
    <location>
        <begin position="29"/>
        <end position="56"/>
    </location>
</feature>
<reference evidence="3" key="1">
    <citation type="journal article" date="2010" name="Nat. Biotechnol.">
        <title>Draft genome sequence of the oilseed species Ricinus communis.</title>
        <authorList>
            <person name="Chan A.P."/>
            <person name="Crabtree J."/>
            <person name="Zhao Q."/>
            <person name="Lorenzi H."/>
            <person name="Orvis J."/>
            <person name="Puiu D."/>
            <person name="Melake-Berhan A."/>
            <person name="Jones K.M."/>
            <person name="Redman J."/>
            <person name="Chen G."/>
            <person name="Cahoon E.B."/>
            <person name="Gedil M."/>
            <person name="Stanke M."/>
            <person name="Haas B.J."/>
            <person name="Wortman J.R."/>
            <person name="Fraser-Liggett C.M."/>
            <person name="Ravel J."/>
            <person name="Rabinowicz P.D."/>
        </authorList>
    </citation>
    <scope>NUCLEOTIDE SEQUENCE [LARGE SCALE GENOMIC DNA]</scope>
    <source>
        <strain evidence="3">cv. Hale</strain>
    </source>
</reference>
<dbReference type="EMBL" id="EQ974065">
    <property type="protein sequence ID" value="EEF34542.1"/>
    <property type="molecule type" value="Genomic_DNA"/>
</dbReference>
<protein>
    <submittedName>
        <fullName evidence="2">Uncharacterized protein</fullName>
    </submittedName>
</protein>